<dbReference type="Pfam" id="PF13365">
    <property type="entry name" value="Trypsin_2"/>
    <property type="match status" value="1"/>
</dbReference>
<keyword evidence="1" id="KW-0378">Hydrolase</keyword>
<dbReference type="PANTHER" id="PTHR22939">
    <property type="entry name" value="SERINE PROTEASE FAMILY S1C HTRA-RELATED"/>
    <property type="match status" value="1"/>
</dbReference>
<dbReference type="PANTHER" id="PTHR22939:SF129">
    <property type="entry name" value="SERINE PROTEASE HTRA2, MITOCHONDRIAL"/>
    <property type="match status" value="1"/>
</dbReference>
<proteinExistence type="predicted"/>
<reference evidence="2" key="2">
    <citation type="submission" date="2020-09" db="EMBL/GenBank/DDBJ databases">
        <authorList>
            <person name="Sun Q."/>
            <person name="Ohkuma M."/>
        </authorList>
    </citation>
    <scope>NUCLEOTIDE SEQUENCE</scope>
    <source>
        <strain evidence="2">JCM 14719</strain>
    </source>
</reference>
<dbReference type="InterPro" id="IPR001940">
    <property type="entry name" value="Peptidase_S1C"/>
</dbReference>
<dbReference type="GO" id="GO:0006508">
    <property type="term" value="P:proteolysis"/>
    <property type="evidence" value="ECO:0007669"/>
    <property type="project" value="InterPro"/>
</dbReference>
<sequence>MKRRKRKPMGFEGPVLHPGNLFVPIVNAVRDAVIAIQTRETVNADFNRWLMQFLFPEWEGKGEETRSFGSGFLIHPRGYILTAEHVIHSARSIWVKQRNGTVHQARLVLADAKRDFAVLQIPAPRPLPYLPLGRSGDAHVGEWVMAVGNPLGLENTVTVGVISAKDRPLRAKGYVYENVLQTDAAINPGNSGGPLINLNAHVIGMNVAVVQPSQSIGFAIAIDSLKPYIRPYLP</sequence>
<organism evidence="2 3">
    <name type="scientific">Calditerricola satsumensis</name>
    <dbReference type="NCBI Taxonomy" id="373054"/>
    <lineage>
        <taxon>Bacteria</taxon>
        <taxon>Bacillati</taxon>
        <taxon>Bacillota</taxon>
        <taxon>Bacilli</taxon>
        <taxon>Bacillales</taxon>
        <taxon>Bacillaceae</taxon>
        <taxon>Calditerricola</taxon>
    </lineage>
</organism>
<accession>A0A8J3B3V3</accession>
<name>A0A8J3B3V3_9BACI</name>
<dbReference type="InterPro" id="IPR009003">
    <property type="entry name" value="Peptidase_S1_PA"/>
</dbReference>
<keyword evidence="3" id="KW-1185">Reference proteome</keyword>
<evidence type="ECO:0000313" key="2">
    <source>
        <dbReference type="EMBL" id="GGJ91450.1"/>
    </source>
</evidence>
<dbReference type="SUPFAM" id="SSF50494">
    <property type="entry name" value="Trypsin-like serine proteases"/>
    <property type="match status" value="1"/>
</dbReference>
<comment type="caution">
    <text evidence="2">The sequence shown here is derived from an EMBL/GenBank/DDBJ whole genome shotgun (WGS) entry which is preliminary data.</text>
</comment>
<evidence type="ECO:0000256" key="1">
    <source>
        <dbReference type="ARBA" id="ARBA00022825"/>
    </source>
</evidence>
<dbReference type="Gene3D" id="2.40.10.120">
    <property type="match status" value="1"/>
</dbReference>
<dbReference type="Proteomes" id="UP000637720">
    <property type="component" value="Unassembled WGS sequence"/>
</dbReference>
<protein>
    <recommendedName>
        <fullName evidence="4">Trypsin-like serine protease</fullName>
    </recommendedName>
</protein>
<dbReference type="GO" id="GO:0004252">
    <property type="term" value="F:serine-type endopeptidase activity"/>
    <property type="evidence" value="ECO:0007669"/>
    <property type="project" value="InterPro"/>
</dbReference>
<gene>
    <name evidence="2" type="ORF">GCM10007043_01460</name>
</gene>
<keyword evidence="1" id="KW-0720">Serine protease</keyword>
<evidence type="ECO:0000313" key="3">
    <source>
        <dbReference type="Proteomes" id="UP000637720"/>
    </source>
</evidence>
<evidence type="ECO:0008006" key="4">
    <source>
        <dbReference type="Google" id="ProtNLM"/>
    </source>
</evidence>
<dbReference type="AlphaFoldDB" id="A0A8J3B3V3"/>
<dbReference type="PRINTS" id="PR00834">
    <property type="entry name" value="PROTEASES2C"/>
</dbReference>
<dbReference type="EMBL" id="BMOF01000001">
    <property type="protein sequence ID" value="GGJ91450.1"/>
    <property type="molecule type" value="Genomic_DNA"/>
</dbReference>
<keyword evidence="1" id="KW-0645">Protease</keyword>
<reference evidence="2" key="1">
    <citation type="journal article" date="2014" name="Int. J. Syst. Evol. Microbiol.">
        <title>Complete genome sequence of Corynebacterium casei LMG S-19264T (=DSM 44701T), isolated from a smear-ripened cheese.</title>
        <authorList>
            <consortium name="US DOE Joint Genome Institute (JGI-PGF)"/>
            <person name="Walter F."/>
            <person name="Albersmeier A."/>
            <person name="Kalinowski J."/>
            <person name="Ruckert C."/>
        </authorList>
    </citation>
    <scope>NUCLEOTIDE SEQUENCE</scope>
    <source>
        <strain evidence="2">JCM 14719</strain>
    </source>
</reference>